<sequence length="148" mass="16171">MTCALFTLPVVRGEGGRQERCTTTKEDPGRVLSALNPAFPPRPAYPTGYRRTGYRRSGISMSSTNGSDVETIPPDASNADRSDAAVIGGIIAAIIVVLACLLVVIMRYMYRHKGTYQTNEDKGTEYAETDDDPSLLEDVGDSKKEYFI</sequence>
<comment type="subcellular location">
    <subcellularLocation>
        <location evidence="1">Membrane</location>
        <topology evidence="1">Single-pass membrane protein</topology>
    </subcellularLocation>
</comment>
<dbReference type="InterPro" id="IPR003585">
    <property type="entry name" value="Neurexin-like"/>
</dbReference>
<evidence type="ECO:0000256" key="3">
    <source>
        <dbReference type="ARBA" id="ARBA00022989"/>
    </source>
</evidence>
<evidence type="ECO:0000256" key="2">
    <source>
        <dbReference type="ARBA" id="ARBA00022692"/>
    </source>
</evidence>
<dbReference type="PANTHER" id="PTHR47614:SF2">
    <property type="entry name" value="GLYCOPHORIN-C"/>
    <property type="match status" value="1"/>
</dbReference>
<dbReference type="GO" id="GO:0016020">
    <property type="term" value="C:membrane"/>
    <property type="evidence" value="ECO:0007669"/>
    <property type="project" value="UniProtKB-SubCell"/>
</dbReference>
<evidence type="ECO:0000256" key="1">
    <source>
        <dbReference type="ARBA" id="ARBA00004167"/>
    </source>
</evidence>
<evidence type="ECO:0000259" key="7">
    <source>
        <dbReference type="SMART" id="SM00294"/>
    </source>
</evidence>
<feature type="transmembrane region" description="Helical" evidence="6">
    <location>
        <begin position="84"/>
        <end position="105"/>
    </location>
</feature>
<feature type="compositionally biased region" description="Acidic residues" evidence="5">
    <location>
        <begin position="127"/>
        <end position="139"/>
    </location>
</feature>
<dbReference type="SMART" id="SM00294">
    <property type="entry name" value="4.1m"/>
    <property type="match status" value="1"/>
</dbReference>
<keyword evidence="3 6" id="KW-1133">Transmembrane helix</keyword>
<name>A0AAV7UPQ5_PLEWA</name>
<reference evidence="8" key="1">
    <citation type="journal article" date="2022" name="bioRxiv">
        <title>Sequencing and chromosome-scale assembly of the giantPleurodeles waltlgenome.</title>
        <authorList>
            <person name="Brown T."/>
            <person name="Elewa A."/>
            <person name="Iarovenko S."/>
            <person name="Subramanian E."/>
            <person name="Araus A.J."/>
            <person name="Petzold A."/>
            <person name="Susuki M."/>
            <person name="Suzuki K.-i.T."/>
            <person name="Hayashi T."/>
            <person name="Toyoda A."/>
            <person name="Oliveira C."/>
            <person name="Osipova E."/>
            <person name="Leigh N.D."/>
            <person name="Simon A."/>
            <person name="Yun M.H."/>
        </authorList>
    </citation>
    <scope>NUCLEOTIDE SEQUENCE</scope>
    <source>
        <strain evidence="8">20211129_DDA</strain>
        <tissue evidence="8">Liver</tissue>
    </source>
</reference>
<organism evidence="8 9">
    <name type="scientific">Pleurodeles waltl</name>
    <name type="common">Iberian ribbed newt</name>
    <dbReference type="NCBI Taxonomy" id="8319"/>
    <lineage>
        <taxon>Eukaryota</taxon>
        <taxon>Metazoa</taxon>
        <taxon>Chordata</taxon>
        <taxon>Craniata</taxon>
        <taxon>Vertebrata</taxon>
        <taxon>Euteleostomi</taxon>
        <taxon>Amphibia</taxon>
        <taxon>Batrachia</taxon>
        <taxon>Caudata</taxon>
        <taxon>Salamandroidea</taxon>
        <taxon>Salamandridae</taxon>
        <taxon>Pleurodelinae</taxon>
        <taxon>Pleurodeles</taxon>
    </lineage>
</organism>
<accession>A0AAV7UPQ5</accession>
<keyword evidence="2 6" id="KW-0812">Transmembrane</keyword>
<dbReference type="EMBL" id="JANPWB010000005">
    <property type="protein sequence ID" value="KAJ1190566.1"/>
    <property type="molecule type" value="Genomic_DNA"/>
</dbReference>
<proteinExistence type="predicted"/>
<dbReference type="InterPro" id="IPR042192">
    <property type="entry name" value="Glycophorin-C"/>
</dbReference>
<feature type="region of interest" description="Disordered" evidence="5">
    <location>
        <begin position="44"/>
        <end position="78"/>
    </location>
</feature>
<evidence type="ECO:0000256" key="4">
    <source>
        <dbReference type="ARBA" id="ARBA00023136"/>
    </source>
</evidence>
<feature type="region of interest" description="Disordered" evidence="5">
    <location>
        <begin position="122"/>
        <end position="148"/>
    </location>
</feature>
<feature type="compositionally biased region" description="Polar residues" evidence="5">
    <location>
        <begin position="59"/>
        <end position="68"/>
    </location>
</feature>
<evidence type="ECO:0000313" key="9">
    <source>
        <dbReference type="Proteomes" id="UP001066276"/>
    </source>
</evidence>
<dbReference type="PANTHER" id="PTHR47614">
    <property type="entry name" value="GLYCOPHORIN-C"/>
    <property type="match status" value="1"/>
</dbReference>
<evidence type="ECO:0000313" key="8">
    <source>
        <dbReference type="EMBL" id="KAJ1190566.1"/>
    </source>
</evidence>
<feature type="domain" description="Neurexin/syndecan/glycophorin C" evidence="7">
    <location>
        <begin position="105"/>
        <end position="123"/>
    </location>
</feature>
<keyword evidence="9" id="KW-1185">Reference proteome</keyword>
<dbReference type="Proteomes" id="UP001066276">
    <property type="component" value="Chromosome 3_1"/>
</dbReference>
<keyword evidence="4 6" id="KW-0472">Membrane</keyword>
<dbReference type="AlphaFoldDB" id="A0AAV7UPQ5"/>
<dbReference type="GO" id="GO:0030863">
    <property type="term" value="C:cortical cytoskeleton"/>
    <property type="evidence" value="ECO:0007669"/>
    <property type="project" value="TreeGrafter"/>
</dbReference>
<evidence type="ECO:0000256" key="5">
    <source>
        <dbReference type="SAM" id="MobiDB-lite"/>
    </source>
</evidence>
<protein>
    <recommendedName>
        <fullName evidence="7">Neurexin/syndecan/glycophorin C domain-containing protein</fullName>
    </recommendedName>
</protein>
<comment type="caution">
    <text evidence="8">The sequence shown here is derived from an EMBL/GenBank/DDBJ whole genome shotgun (WGS) entry which is preliminary data.</text>
</comment>
<evidence type="ECO:0000256" key="6">
    <source>
        <dbReference type="SAM" id="Phobius"/>
    </source>
</evidence>
<gene>
    <name evidence="8" type="ORF">NDU88_007304</name>
</gene>